<comment type="caution">
    <text evidence="1">The sequence shown here is derived from an EMBL/GenBank/DDBJ whole genome shotgun (WGS) entry which is preliminary data.</text>
</comment>
<proteinExistence type="predicted"/>
<dbReference type="AlphaFoldDB" id="A0A0G1R606"/>
<dbReference type="Proteomes" id="UP000034020">
    <property type="component" value="Unassembled WGS sequence"/>
</dbReference>
<evidence type="ECO:0000313" key="1">
    <source>
        <dbReference type="EMBL" id="KKU16345.1"/>
    </source>
</evidence>
<evidence type="ECO:0000313" key="2">
    <source>
        <dbReference type="Proteomes" id="UP000034020"/>
    </source>
</evidence>
<reference evidence="1 2" key="1">
    <citation type="journal article" date="2015" name="Nature">
        <title>rRNA introns, odd ribosomes, and small enigmatic genomes across a large radiation of phyla.</title>
        <authorList>
            <person name="Brown C.T."/>
            <person name="Hug L.A."/>
            <person name="Thomas B.C."/>
            <person name="Sharon I."/>
            <person name="Castelle C.J."/>
            <person name="Singh A."/>
            <person name="Wilkins M.J."/>
            <person name="Williams K.H."/>
            <person name="Banfield J.F."/>
        </authorList>
    </citation>
    <scope>NUCLEOTIDE SEQUENCE [LARGE SCALE GENOMIC DNA]</scope>
</reference>
<accession>A0A0G1R606</accession>
<organism evidence="1 2">
    <name type="scientific">Candidatus Giovannonibacteria bacterium GW2011_GWB1_45_9b</name>
    <dbReference type="NCBI Taxonomy" id="1618653"/>
    <lineage>
        <taxon>Bacteria</taxon>
        <taxon>Candidatus Giovannoniibacteriota</taxon>
    </lineage>
</organism>
<name>A0A0G1R606_9BACT</name>
<dbReference type="EMBL" id="LCLL01000012">
    <property type="protein sequence ID" value="KKU16345.1"/>
    <property type="molecule type" value="Genomic_DNA"/>
</dbReference>
<gene>
    <name evidence="1" type="ORF">UX24_C0012G0009</name>
</gene>
<sequence>MHTSIMTMIYTGTEEETKLAMEHLESCIDCQRWFVQEMCKNFIRSCLNKGNLCMEYEEAHLEIHKKLRTACDPLFIQ</sequence>
<protein>
    <submittedName>
        <fullName evidence="1">Uncharacterized protein</fullName>
    </submittedName>
</protein>